<dbReference type="PANTHER" id="PTHR23028">
    <property type="entry name" value="ACETYLTRANSFERASE"/>
    <property type="match status" value="1"/>
</dbReference>
<dbReference type="WBParaSite" id="BXY_0290700.1">
    <property type="protein sequence ID" value="BXY_0290700.1"/>
    <property type="gene ID" value="BXY_0290700"/>
</dbReference>
<dbReference type="AlphaFoldDB" id="A0A1I7RQB5"/>
<feature type="transmembrane region" description="Helical" evidence="1">
    <location>
        <begin position="346"/>
        <end position="365"/>
    </location>
</feature>
<evidence type="ECO:0000313" key="4">
    <source>
        <dbReference type="EMBL" id="CAD5219233.1"/>
    </source>
</evidence>
<dbReference type="InterPro" id="IPR050879">
    <property type="entry name" value="Acyltransferase_3"/>
</dbReference>
<reference evidence="4" key="2">
    <citation type="submission" date="2020-09" db="EMBL/GenBank/DDBJ databases">
        <authorList>
            <person name="Kikuchi T."/>
        </authorList>
    </citation>
    <scope>NUCLEOTIDE SEQUENCE</scope>
    <source>
        <strain evidence="4">Ka4C1</strain>
    </source>
</reference>
<dbReference type="OrthoDB" id="5819582at2759"/>
<keyword evidence="1" id="KW-0472">Membrane</keyword>
<feature type="domain" description="SGNH" evidence="3">
    <location>
        <begin position="480"/>
        <end position="688"/>
    </location>
</feature>
<dbReference type="Proteomes" id="UP000095284">
    <property type="component" value="Unplaced"/>
</dbReference>
<dbReference type="GO" id="GO:0000271">
    <property type="term" value="P:polysaccharide biosynthetic process"/>
    <property type="evidence" value="ECO:0007669"/>
    <property type="project" value="TreeGrafter"/>
</dbReference>
<dbReference type="PANTHER" id="PTHR23028:SF53">
    <property type="entry name" value="ACYL_TRANSF_3 DOMAIN-CONTAINING PROTEIN"/>
    <property type="match status" value="1"/>
</dbReference>
<dbReference type="InterPro" id="IPR043968">
    <property type="entry name" value="SGNH"/>
</dbReference>
<dbReference type="Proteomes" id="UP000659654">
    <property type="component" value="Unassembled WGS sequence"/>
</dbReference>
<dbReference type="InterPro" id="IPR002656">
    <property type="entry name" value="Acyl_transf_3_dom"/>
</dbReference>
<feature type="transmembrane region" description="Helical" evidence="1">
    <location>
        <begin position="129"/>
        <end position="148"/>
    </location>
</feature>
<feature type="transmembrane region" description="Helical" evidence="1">
    <location>
        <begin position="69"/>
        <end position="90"/>
    </location>
</feature>
<keyword evidence="1" id="KW-1133">Transmembrane helix</keyword>
<reference evidence="7" key="1">
    <citation type="submission" date="2016-11" db="UniProtKB">
        <authorList>
            <consortium name="WormBaseParasite"/>
        </authorList>
    </citation>
    <scope>IDENTIFICATION</scope>
</reference>
<evidence type="ECO:0000313" key="7">
    <source>
        <dbReference type="WBParaSite" id="BXY_0290700.1"/>
    </source>
</evidence>
<accession>A0A1I7RQB5</accession>
<proteinExistence type="predicted"/>
<dbReference type="Proteomes" id="UP000582659">
    <property type="component" value="Unassembled WGS sequence"/>
</dbReference>
<evidence type="ECO:0000256" key="1">
    <source>
        <dbReference type="SAM" id="Phobius"/>
    </source>
</evidence>
<feature type="transmembrane region" description="Helical" evidence="1">
    <location>
        <begin position="29"/>
        <end position="48"/>
    </location>
</feature>
<evidence type="ECO:0000259" key="3">
    <source>
        <dbReference type="Pfam" id="PF19040"/>
    </source>
</evidence>
<keyword evidence="1" id="KW-0812">Transmembrane</keyword>
<organism evidence="5 7">
    <name type="scientific">Bursaphelenchus xylophilus</name>
    <name type="common">Pinewood nematode worm</name>
    <name type="synonym">Aphelenchoides xylophilus</name>
    <dbReference type="NCBI Taxonomy" id="6326"/>
    <lineage>
        <taxon>Eukaryota</taxon>
        <taxon>Metazoa</taxon>
        <taxon>Ecdysozoa</taxon>
        <taxon>Nematoda</taxon>
        <taxon>Chromadorea</taxon>
        <taxon>Rhabditida</taxon>
        <taxon>Tylenchina</taxon>
        <taxon>Tylenchomorpha</taxon>
        <taxon>Aphelenchoidea</taxon>
        <taxon>Aphelenchoididae</taxon>
        <taxon>Bursaphelenchus</taxon>
    </lineage>
</organism>
<dbReference type="EMBL" id="CAJFCV020000003">
    <property type="protein sequence ID" value="CAG9104309.1"/>
    <property type="molecule type" value="Genomic_DNA"/>
</dbReference>
<evidence type="ECO:0000259" key="2">
    <source>
        <dbReference type="Pfam" id="PF01757"/>
    </source>
</evidence>
<feature type="transmembrane region" description="Helical" evidence="1">
    <location>
        <begin position="377"/>
        <end position="398"/>
    </location>
</feature>
<feature type="domain" description="Acyltransferase 3" evidence="2">
    <location>
        <begin position="4"/>
        <end position="363"/>
    </location>
</feature>
<sequence length="699" mass="80351">MLLDIQGLRCVAVISVVLFHLWPRYLSAGYLGVDIFFVISGYLMHHILSSKSFDFAAVYTFYFRRVGRIVPEYLLILLLTMLAVVLTYSASELKTVMHELLAAATFTSNTFALPKTGYFDVNNEYPPFLHTWSLAAELQFYLIVPFIFYMYRKFGDVHEWIGTVFVLVMAAVSVTFQVLTSYDPNLSYMSLPSRIWQFMIGFLVNSLHMAADKKLTGYDNLTSVIQPEDSVSKEPIFAATTVTNEAVELPKTESQIARQLAHLNVKNLIAILFLIQLSVPITGYEAVNRIACTLTAAAFIYVRHNSFLENEWMVYMGGISYSVYLIHWPIITLYNYKNVSRENAMTFAAGFLIAQSCILLSVLVEDWFQRLRAITTTFLRLLVVIVGLYAALIVVFALSPRVPPPASLVDISLDNYDEFITYSMREFDNRQNLRLTRDELIELNEKISDFSFYFSKNNRLHNRTMTTRPKVLHQVEGTGELEILITGNSVAGDLYFGVWGRLKHRFRRLTLYFATGITPFFKDEDGNHAADFVDFIANFDRPIDVVVFRYTHNRVRGNHKYVENMMRMDAQNLFQKVSNLSPKQIIIATAEYEANFSHQKFAKSLQSKADNMTFDEFNFSLKEIEQRNLELDKATMGIDCEKCHFVDLYRRLCDPTEDKCMAVDKHGFANYKDGHHSTMFGSFHFAHELILFMSRLGIL</sequence>
<dbReference type="GO" id="GO:0016020">
    <property type="term" value="C:membrane"/>
    <property type="evidence" value="ECO:0007669"/>
    <property type="project" value="TreeGrafter"/>
</dbReference>
<dbReference type="Pfam" id="PF19040">
    <property type="entry name" value="SGNH"/>
    <property type="match status" value="1"/>
</dbReference>
<feature type="transmembrane region" description="Helical" evidence="1">
    <location>
        <begin position="160"/>
        <end position="182"/>
    </location>
</feature>
<evidence type="ECO:0000313" key="6">
    <source>
        <dbReference type="Proteomes" id="UP000659654"/>
    </source>
</evidence>
<feature type="transmembrane region" description="Helical" evidence="1">
    <location>
        <begin position="260"/>
        <end position="280"/>
    </location>
</feature>
<dbReference type="GO" id="GO:0016747">
    <property type="term" value="F:acyltransferase activity, transferring groups other than amino-acyl groups"/>
    <property type="evidence" value="ECO:0007669"/>
    <property type="project" value="InterPro"/>
</dbReference>
<dbReference type="EMBL" id="CAJFDI010000003">
    <property type="protein sequence ID" value="CAD5219233.1"/>
    <property type="molecule type" value="Genomic_DNA"/>
</dbReference>
<feature type="transmembrane region" description="Helical" evidence="1">
    <location>
        <begin position="7"/>
        <end position="23"/>
    </location>
</feature>
<evidence type="ECO:0000313" key="5">
    <source>
        <dbReference type="Proteomes" id="UP000095284"/>
    </source>
</evidence>
<name>A0A1I7RQB5_BURXY</name>
<keyword evidence="6" id="KW-1185">Reference proteome</keyword>
<dbReference type="Pfam" id="PF01757">
    <property type="entry name" value="Acyl_transf_3"/>
    <property type="match status" value="1"/>
</dbReference>
<gene>
    <name evidence="4" type="ORF">BXYJ_LOCUS5576</name>
</gene>
<protein>
    <submittedName>
        <fullName evidence="4">(pine wood nematode) hypothetical protein</fullName>
    </submittedName>
</protein>
<feature type="transmembrane region" description="Helical" evidence="1">
    <location>
        <begin position="314"/>
        <end position="334"/>
    </location>
</feature>